<gene>
    <name evidence="2" type="ORF">GOQ27_00845</name>
</gene>
<sequence length="82" mass="9612">MLGYVSLSKKTTQLLFQIFSEIYERGSIIINTNLQFGQWVNIFHNERMTATIIDHLIHNSKILTFNGESYRFKSRQADLAMK</sequence>
<feature type="domain" description="IstB-like ATP-binding" evidence="1">
    <location>
        <begin position="2"/>
        <end position="76"/>
    </location>
</feature>
<keyword evidence="2" id="KW-0547">Nucleotide-binding</keyword>
<dbReference type="InterPro" id="IPR002611">
    <property type="entry name" value="IstB_ATP-bd"/>
</dbReference>
<keyword evidence="3" id="KW-1185">Reference proteome</keyword>
<protein>
    <submittedName>
        <fullName evidence="2">ATP-binding protein</fullName>
    </submittedName>
</protein>
<organism evidence="2 3">
    <name type="scientific">Anaeromonas frigoriresistens</name>
    <dbReference type="NCBI Taxonomy" id="2683708"/>
    <lineage>
        <taxon>Bacteria</taxon>
        <taxon>Bacillati</taxon>
        <taxon>Bacillota</taxon>
        <taxon>Tissierellia</taxon>
        <taxon>Tissierellales</taxon>
        <taxon>Thermohalobacteraceae</taxon>
        <taxon>Anaeromonas</taxon>
    </lineage>
</organism>
<comment type="caution">
    <text evidence="2">The sequence shown here is derived from an EMBL/GenBank/DDBJ whole genome shotgun (WGS) entry which is preliminary data.</text>
</comment>
<dbReference type="GO" id="GO:0005524">
    <property type="term" value="F:ATP binding"/>
    <property type="evidence" value="ECO:0007669"/>
    <property type="project" value="UniProtKB-KW"/>
</dbReference>
<accession>A0A942UV42</accession>
<evidence type="ECO:0000313" key="3">
    <source>
        <dbReference type="Proteomes" id="UP000724672"/>
    </source>
</evidence>
<dbReference type="Proteomes" id="UP000724672">
    <property type="component" value="Unassembled WGS sequence"/>
</dbReference>
<name>A0A942UV42_9FIRM</name>
<keyword evidence="2" id="KW-0067">ATP-binding</keyword>
<evidence type="ECO:0000259" key="1">
    <source>
        <dbReference type="Pfam" id="PF01695"/>
    </source>
</evidence>
<dbReference type="InterPro" id="IPR027417">
    <property type="entry name" value="P-loop_NTPase"/>
</dbReference>
<reference evidence="2" key="1">
    <citation type="submission" date="2019-12" db="EMBL/GenBank/DDBJ databases">
        <title>Clostridiaceae gen. nov. sp. nov., isolated from sediment in Xinjiang, China.</title>
        <authorList>
            <person name="Zhang R."/>
        </authorList>
    </citation>
    <scope>NUCLEOTIDE SEQUENCE</scope>
    <source>
        <strain evidence="2">D2Q-11</strain>
    </source>
</reference>
<evidence type="ECO:0000313" key="2">
    <source>
        <dbReference type="EMBL" id="MBS4536986.1"/>
    </source>
</evidence>
<dbReference type="Gene3D" id="3.40.50.300">
    <property type="entry name" value="P-loop containing nucleotide triphosphate hydrolases"/>
    <property type="match status" value="1"/>
</dbReference>
<dbReference type="AlphaFoldDB" id="A0A942UV42"/>
<dbReference type="Pfam" id="PF01695">
    <property type="entry name" value="IstB_IS21"/>
    <property type="match status" value="1"/>
</dbReference>
<proteinExistence type="predicted"/>
<dbReference type="EMBL" id="WSFT01000008">
    <property type="protein sequence ID" value="MBS4536986.1"/>
    <property type="molecule type" value="Genomic_DNA"/>
</dbReference>